<keyword evidence="7" id="KW-0503">Monooxygenase</keyword>
<evidence type="ECO:0000256" key="6">
    <source>
        <dbReference type="ARBA" id="ARBA00023136"/>
    </source>
</evidence>
<gene>
    <name evidence="8" type="ORF">V6N12_035125</name>
</gene>
<evidence type="ECO:0000256" key="7">
    <source>
        <dbReference type="RuleBase" id="RU000461"/>
    </source>
</evidence>
<dbReference type="SUPFAM" id="SSF48264">
    <property type="entry name" value="Cytochrome P450"/>
    <property type="match status" value="1"/>
</dbReference>
<keyword evidence="7" id="KW-0408">Iron</keyword>
<evidence type="ECO:0008006" key="10">
    <source>
        <dbReference type="Google" id="ProtNLM"/>
    </source>
</evidence>
<keyword evidence="4" id="KW-1133">Transmembrane helix</keyword>
<keyword evidence="7" id="KW-0479">Metal-binding</keyword>
<evidence type="ECO:0000256" key="5">
    <source>
        <dbReference type="ARBA" id="ARBA00023002"/>
    </source>
</evidence>
<dbReference type="InterPro" id="IPR050193">
    <property type="entry name" value="Cytochrome_P450_71"/>
</dbReference>
<comment type="similarity">
    <text evidence="2 7">Belongs to the cytochrome P450 family.</text>
</comment>
<comment type="subcellular location">
    <subcellularLocation>
        <location evidence="1">Membrane</location>
        <topology evidence="1">Single-pass membrane protein</topology>
    </subcellularLocation>
</comment>
<dbReference type="Pfam" id="PF00067">
    <property type="entry name" value="p450"/>
    <property type="match status" value="1"/>
</dbReference>
<dbReference type="PANTHER" id="PTHR47956:SF10">
    <property type="entry name" value="CYTOCHROME P450 FAMILY 71 PROTEIN"/>
    <property type="match status" value="1"/>
</dbReference>
<evidence type="ECO:0000313" key="8">
    <source>
        <dbReference type="EMBL" id="KAK8478876.1"/>
    </source>
</evidence>
<sequence length="194" mass="21638">MFVAGTDTSITTSEWMMAEILSHPNEMKKVQQEVRSVVGNKSKVDPEDVPKMEYLRCVVKETLRLHPPAVFIPRRTRATASGKLGGYDIPCNTEVLINAGKNQTNSSQRGLRKTPYIPFGMGRRGCPGMSFGVASVEYVMANLLYCFDWKLPAGETPEKVGMTELYGLVVSKKTPLHALVIPHSSSYRNHMYQI</sequence>
<evidence type="ECO:0000256" key="1">
    <source>
        <dbReference type="ARBA" id="ARBA00004167"/>
    </source>
</evidence>
<dbReference type="Gene3D" id="1.10.630.10">
    <property type="entry name" value="Cytochrome P450"/>
    <property type="match status" value="1"/>
</dbReference>
<name>A0ABR1ZEZ5_9ROSI</name>
<dbReference type="InterPro" id="IPR002401">
    <property type="entry name" value="Cyt_P450_E_grp-I"/>
</dbReference>
<keyword evidence="3" id="KW-0812">Transmembrane</keyword>
<keyword evidence="5 7" id="KW-0560">Oxidoreductase</keyword>
<dbReference type="PROSITE" id="PS00086">
    <property type="entry name" value="CYTOCHROME_P450"/>
    <property type="match status" value="1"/>
</dbReference>
<dbReference type="InterPro" id="IPR017972">
    <property type="entry name" value="Cyt_P450_CS"/>
</dbReference>
<dbReference type="PRINTS" id="PR00385">
    <property type="entry name" value="P450"/>
</dbReference>
<keyword evidence="7" id="KW-0349">Heme</keyword>
<protein>
    <recommendedName>
        <fullName evidence="10">Cytochrome P450</fullName>
    </recommendedName>
</protein>
<evidence type="ECO:0000313" key="9">
    <source>
        <dbReference type="Proteomes" id="UP001472677"/>
    </source>
</evidence>
<evidence type="ECO:0000256" key="4">
    <source>
        <dbReference type="ARBA" id="ARBA00022989"/>
    </source>
</evidence>
<proteinExistence type="inferred from homology"/>
<dbReference type="PANTHER" id="PTHR47956">
    <property type="entry name" value="CYTOCHROME P450 71B11-RELATED"/>
    <property type="match status" value="1"/>
</dbReference>
<organism evidence="8 9">
    <name type="scientific">Hibiscus sabdariffa</name>
    <name type="common">roselle</name>
    <dbReference type="NCBI Taxonomy" id="183260"/>
    <lineage>
        <taxon>Eukaryota</taxon>
        <taxon>Viridiplantae</taxon>
        <taxon>Streptophyta</taxon>
        <taxon>Embryophyta</taxon>
        <taxon>Tracheophyta</taxon>
        <taxon>Spermatophyta</taxon>
        <taxon>Magnoliopsida</taxon>
        <taxon>eudicotyledons</taxon>
        <taxon>Gunneridae</taxon>
        <taxon>Pentapetalae</taxon>
        <taxon>rosids</taxon>
        <taxon>malvids</taxon>
        <taxon>Malvales</taxon>
        <taxon>Malvaceae</taxon>
        <taxon>Malvoideae</taxon>
        <taxon>Hibiscus</taxon>
    </lineage>
</organism>
<dbReference type="Proteomes" id="UP001472677">
    <property type="component" value="Unassembled WGS sequence"/>
</dbReference>
<keyword evidence="6" id="KW-0472">Membrane</keyword>
<keyword evidence="9" id="KW-1185">Reference proteome</keyword>
<dbReference type="EMBL" id="JBBPBM010002399">
    <property type="protein sequence ID" value="KAK8478876.1"/>
    <property type="molecule type" value="Genomic_DNA"/>
</dbReference>
<reference evidence="8 9" key="1">
    <citation type="journal article" date="2024" name="G3 (Bethesda)">
        <title>Genome assembly of Hibiscus sabdariffa L. provides insights into metabolisms of medicinal natural products.</title>
        <authorList>
            <person name="Kim T."/>
        </authorList>
    </citation>
    <scope>NUCLEOTIDE SEQUENCE [LARGE SCALE GENOMIC DNA]</scope>
    <source>
        <strain evidence="8">TK-2024</strain>
        <tissue evidence="8">Old leaves</tissue>
    </source>
</reference>
<dbReference type="InterPro" id="IPR001128">
    <property type="entry name" value="Cyt_P450"/>
</dbReference>
<dbReference type="InterPro" id="IPR036396">
    <property type="entry name" value="Cyt_P450_sf"/>
</dbReference>
<evidence type="ECO:0000256" key="2">
    <source>
        <dbReference type="ARBA" id="ARBA00010617"/>
    </source>
</evidence>
<accession>A0ABR1ZEZ5</accession>
<dbReference type="PRINTS" id="PR00463">
    <property type="entry name" value="EP450I"/>
</dbReference>
<evidence type="ECO:0000256" key="3">
    <source>
        <dbReference type="ARBA" id="ARBA00022692"/>
    </source>
</evidence>
<comment type="caution">
    <text evidence="8">The sequence shown here is derived from an EMBL/GenBank/DDBJ whole genome shotgun (WGS) entry which is preliminary data.</text>
</comment>